<comment type="caution">
    <text evidence="2">The sequence shown here is derived from an EMBL/GenBank/DDBJ whole genome shotgun (WGS) entry which is preliminary data.</text>
</comment>
<protein>
    <recommendedName>
        <fullName evidence="4">Transmembrane protein</fullName>
    </recommendedName>
</protein>
<evidence type="ECO:0008006" key="4">
    <source>
        <dbReference type="Google" id="ProtNLM"/>
    </source>
</evidence>
<evidence type="ECO:0000313" key="2">
    <source>
        <dbReference type="EMBL" id="CAD8131077.1"/>
    </source>
</evidence>
<keyword evidence="1" id="KW-0472">Membrane</keyword>
<accession>A0A8S1RUS6</accession>
<evidence type="ECO:0000313" key="3">
    <source>
        <dbReference type="Proteomes" id="UP000692954"/>
    </source>
</evidence>
<organism evidence="2 3">
    <name type="scientific">Paramecium sonneborni</name>
    <dbReference type="NCBI Taxonomy" id="65129"/>
    <lineage>
        <taxon>Eukaryota</taxon>
        <taxon>Sar</taxon>
        <taxon>Alveolata</taxon>
        <taxon>Ciliophora</taxon>
        <taxon>Intramacronucleata</taxon>
        <taxon>Oligohymenophorea</taxon>
        <taxon>Peniculida</taxon>
        <taxon>Parameciidae</taxon>
        <taxon>Paramecium</taxon>
    </lineage>
</organism>
<dbReference type="EMBL" id="CAJJDN010000368">
    <property type="protein sequence ID" value="CAD8131077.1"/>
    <property type="molecule type" value="Genomic_DNA"/>
</dbReference>
<reference evidence="2" key="1">
    <citation type="submission" date="2021-01" db="EMBL/GenBank/DDBJ databases">
        <authorList>
            <consortium name="Genoscope - CEA"/>
            <person name="William W."/>
        </authorList>
    </citation>
    <scope>NUCLEOTIDE SEQUENCE</scope>
</reference>
<keyword evidence="3" id="KW-1185">Reference proteome</keyword>
<feature type="transmembrane region" description="Helical" evidence="1">
    <location>
        <begin position="92"/>
        <end position="114"/>
    </location>
</feature>
<dbReference type="AlphaFoldDB" id="A0A8S1RUS6"/>
<sequence length="145" mass="17796">MPGIEDVKLCYLRICKFLQNSQLFVFKYESNKQGQYYYFRLYKFQNRMNIQRDSKLILHNERIIYNINNCSNGFYDSNFKLNIEDINIEIKWFSQMVVAGFVFFYKMAIINYFYTRQKYFHKIIDENTQMITLISSKKLNFRNLI</sequence>
<dbReference type="Proteomes" id="UP000692954">
    <property type="component" value="Unassembled WGS sequence"/>
</dbReference>
<keyword evidence="1" id="KW-0812">Transmembrane</keyword>
<keyword evidence="1" id="KW-1133">Transmembrane helix</keyword>
<gene>
    <name evidence="2" type="ORF">PSON_ATCC_30995.1.T3680002</name>
</gene>
<proteinExistence type="predicted"/>
<name>A0A8S1RUS6_9CILI</name>
<evidence type="ECO:0000256" key="1">
    <source>
        <dbReference type="SAM" id="Phobius"/>
    </source>
</evidence>